<gene>
    <name evidence="1" type="ORF">EI42_01312</name>
</gene>
<protein>
    <submittedName>
        <fullName evidence="1">Mersacidin/lichenicidin family type 2 lantibiotic</fullName>
    </submittedName>
</protein>
<sequence length="87" mass="10140">MRFDVIRAWKDADYRASLSPEEQAALPENPIGDAKELSDDELDEVTGNGFIWIGGGWCGGGRYYHRSCHCCYDHWYRWDDWGCDWDC</sequence>
<dbReference type="GO" id="GO:0042742">
    <property type="term" value="P:defense response to bacterium"/>
    <property type="evidence" value="ECO:0007669"/>
    <property type="project" value="InterPro"/>
</dbReference>
<dbReference type="EMBL" id="QKUF01000002">
    <property type="protein sequence ID" value="PZW34475.1"/>
    <property type="molecule type" value="Genomic_DNA"/>
</dbReference>
<reference evidence="1 2" key="1">
    <citation type="submission" date="2018-06" db="EMBL/GenBank/DDBJ databases">
        <title>Genomic Encyclopedia of Archaeal and Bacterial Type Strains, Phase II (KMG-II): from individual species to whole genera.</title>
        <authorList>
            <person name="Goeker M."/>
        </authorList>
    </citation>
    <scope>NUCLEOTIDE SEQUENCE [LARGE SCALE GENOMIC DNA]</scope>
    <source>
        <strain evidence="1 2">ATCC BAA-1881</strain>
    </source>
</reference>
<proteinExistence type="predicted"/>
<dbReference type="RefSeq" id="WP_111320052.1">
    <property type="nucleotide sequence ID" value="NZ_BIFX01000001.1"/>
</dbReference>
<dbReference type="OrthoDB" id="164016at2"/>
<dbReference type="AlphaFoldDB" id="A0A326UD91"/>
<organism evidence="1 2">
    <name type="scientific">Thermosporothrix hazakensis</name>
    <dbReference type="NCBI Taxonomy" id="644383"/>
    <lineage>
        <taxon>Bacteria</taxon>
        <taxon>Bacillati</taxon>
        <taxon>Chloroflexota</taxon>
        <taxon>Ktedonobacteria</taxon>
        <taxon>Ktedonobacterales</taxon>
        <taxon>Thermosporotrichaceae</taxon>
        <taxon>Thermosporothrix</taxon>
    </lineage>
</organism>
<comment type="caution">
    <text evidence="1">The sequence shown here is derived from an EMBL/GenBank/DDBJ whole genome shotgun (WGS) entry which is preliminary data.</text>
</comment>
<name>A0A326UD91_THEHA</name>
<dbReference type="NCBIfam" id="TIGR03898">
    <property type="entry name" value="lanti_MRSA_kill"/>
    <property type="match status" value="1"/>
</dbReference>
<evidence type="ECO:0000313" key="2">
    <source>
        <dbReference type="Proteomes" id="UP000248806"/>
    </source>
</evidence>
<accession>A0A326UD91</accession>
<dbReference type="InterPro" id="IPR027635">
    <property type="entry name" value="Lantibiotic2_lead_pep_dom"/>
</dbReference>
<evidence type="ECO:0000313" key="1">
    <source>
        <dbReference type="EMBL" id="PZW34475.1"/>
    </source>
</evidence>
<dbReference type="Proteomes" id="UP000248806">
    <property type="component" value="Unassembled WGS sequence"/>
</dbReference>
<keyword evidence="2" id="KW-1185">Reference proteome</keyword>